<sequence>MEAAKPVSFSKLNKYEAPKRRKTKANRLTEALEADADKDEEAEPRGVVYLGSLPNGFFEPQMKTYFSQFGEVTRFRLSRSPKTGGSKGFGFIEFRQESVAKIVAQTMNKYLLGDRSLVCKFKPKDECHPKMFKGWRRKPFDPRPRRREKQMLSVNDRPTVEVDGQAVPQLTELQVKHHERRRKKLKGKLRQLEIDYDVDEILNGGGTADNEAEAEEPEAQEQKQPKKKKRRRAAVG</sequence>
<feature type="compositionally biased region" description="Acidic residues" evidence="5">
    <location>
        <begin position="210"/>
        <end position="219"/>
    </location>
</feature>
<dbReference type="Proteomes" id="UP001642484">
    <property type="component" value="Unassembled WGS sequence"/>
</dbReference>
<name>A0ABP0P256_9DINO</name>
<dbReference type="PROSITE" id="PS50102">
    <property type="entry name" value="RRM"/>
    <property type="match status" value="1"/>
</dbReference>
<evidence type="ECO:0000256" key="4">
    <source>
        <dbReference type="PROSITE-ProRule" id="PRU00176"/>
    </source>
</evidence>
<evidence type="ECO:0000313" key="7">
    <source>
        <dbReference type="EMBL" id="CAK9070107.1"/>
    </source>
</evidence>
<keyword evidence="3" id="KW-0539">Nucleus</keyword>
<dbReference type="InterPro" id="IPR035979">
    <property type="entry name" value="RBD_domain_sf"/>
</dbReference>
<evidence type="ECO:0000256" key="3">
    <source>
        <dbReference type="ARBA" id="ARBA00023242"/>
    </source>
</evidence>
<keyword evidence="2 4" id="KW-0694">RNA-binding</keyword>
<proteinExistence type="predicted"/>
<evidence type="ECO:0000256" key="1">
    <source>
        <dbReference type="ARBA" id="ARBA00004604"/>
    </source>
</evidence>
<protein>
    <recommendedName>
        <fullName evidence="6">RRM domain-containing protein</fullName>
    </recommendedName>
</protein>
<accession>A0ABP0P256</accession>
<evidence type="ECO:0000256" key="5">
    <source>
        <dbReference type="SAM" id="MobiDB-lite"/>
    </source>
</evidence>
<feature type="region of interest" description="Disordered" evidence="5">
    <location>
        <begin position="200"/>
        <end position="236"/>
    </location>
</feature>
<comment type="subcellular location">
    <subcellularLocation>
        <location evidence="1">Nucleus</location>
        <location evidence="1">Nucleolus</location>
    </subcellularLocation>
</comment>
<dbReference type="EMBL" id="CAXAMN010022473">
    <property type="protein sequence ID" value="CAK9070107.1"/>
    <property type="molecule type" value="Genomic_DNA"/>
</dbReference>
<keyword evidence="8" id="KW-1185">Reference proteome</keyword>
<dbReference type="SMART" id="SM00360">
    <property type="entry name" value="RRM"/>
    <property type="match status" value="1"/>
</dbReference>
<evidence type="ECO:0000259" key="6">
    <source>
        <dbReference type="PROSITE" id="PS50102"/>
    </source>
</evidence>
<feature type="domain" description="RRM" evidence="6">
    <location>
        <begin position="46"/>
        <end position="124"/>
    </location>
</feature>
<dbReference type="InterPro" id="IPR000504">
    <property type="entry name" value="RRM_dom"/>
</dbReference>
<dbReference type="SUPFAM" id="SSF54928">
    <property type="entry name" value="RNA-binding domain, RBD"/>
    <property type="match status" value="1"/>
</dbReference>
<reference evidence="7 8" key="1">
    <citation type="submission" date="2024-02" db="EMBL/GenBank/DDBJ databases">
        <authorList>
            <person name="Chen Y."/>
            <person name="Shah S."/>
            <person name="Dougan E. K."/>
            <person name="Thang M."/>
            <person name="Chan C."/>
        </authorList>
    </citation>
    <scope>NUCLEOTIDE SEQUENCE [LARGE SCALE GENOMIC DNA]</scope>
</reference>
<feature type="compositionally biased region" description="Basic residues" evidence="5">
    <location>
        <begin position="225"/>
        <end position="236"/>
    </location>
</feature>
<gene>
    <name evidence="7" type="ORF">CCMP2556_LOCUS34471</name>
</gene>
<evidence type="ECO:0000313" key="8">
    <source>
        <dbReference type="Proteomes" id="UP001642484"/>
    </source>
</evidence>
<evidence type="ECO:0000256" key="2">
    <source>
        <dbReference type="ARBA" id="ARBA00022884"/>
    </source>
</evidence>
<dbReference type="InterPro" id="IPR012677">
    <property type="entry name" value="Nucleotide-bd_a/b_plait_sf"/>
</dbReference>
<dbReference type="CDD" id="cd12307">
    <property type="entry name" value="RRM_NIFK_like"/>
    <property type="match status" value="1"/>
</dbReference>
<comment type="caution">
    <text evidence="7">The sequence shown here is derived from an EMBL/GenBank/DDBJ whole genome shotgun (WGS) entry which is preliminary data.</text>
</comment>
<dbReference type="PANTHER" id="PTHR46754">
    <property type="entry name" value="MKI67 FHA DOMAIN-INTERACTING NUCLEOLAR PHOSPHOPROTEIN"/>
    <property type="match status" value="1"/>
</dbReference>
<dbReference type="Gene3D" id="3.30.70.330">
    <property type="match status" value="1"/>
</dbReference>
<organism evidence="7 8">
    <name type="scientific">Durusdinium trenchii</name>
    <dbReference type="NCBI Taxonomy" id="1381693"/>
    <lineage>
        <taxon>Eukaryota</taxon>
        <taxon>Sar</taxon>
        <taxon>Alveolata</taxon>
        <taxon>Dinophyceae</taxon>
        <taxon>Suessiales</taxon>
        <taxon>Symbiodiniaceae</taxon>
        <taxon>Durusdinium</taxon>
    </lineage>
</organism>
<feature type="region of interest" description="Disordered" evidence="5">
    <location>
        <begin position="15"/>
        <end position="40"/>
    </location>
</feature>
<dbReference type="Pfam" id="PF00076">
    <property type="entry name" value="RRM_1"/>
    <property type="match status" value="1"/>
</dbReference>